<dbReference type="PANTHER" id="PTHR48073:SF2">
    <property type="entry name" value="O-SUCCINYLBENZOATE SYNTHASE"/>
    <property type="match status" value="1"/>
</dbReference>
<dbReference type="AlphaFoldDB" id="D0MFG0"/>
<keyword evidence="3 4" id="KW-0456">Lyase</keyword>
<dbReference type="InterPro" id="IPR013342">
    <property type="entry name" value="Mandelate_racemase_C"/>
</dbReference>
<dbReference type="Pfam" id="PF13378">
    <property type="entry name" value="MR_MLE_C"/>
    <property type="match status" value="1"/>
</dbReference>
<dbReference type="UniPathway" id="UPA00079"/>
<dbReference type="Pfam" id="PF21508">
    <property type="entry name" value="MenC_N"/>
    <property type="match status" value="1"/>
</dbReference>
<dbReference type="GO" id="GO:0009063">
    <property type="term" value="P:amino acid catabolic process"/>
    <property type="evidence" value="ECO:0007669"/>
    <property type="project" value="InterPro"/>
</dbReference>
<dbReference type="Gene3D" id="3.30.390.10">
    <property type="entry name" value="Enolase-like, N-terminal domain"/>
    <property type="match status" value="1"/>
</dbReference>
<sequence>MPECTWRLFRFSLPLAMPLPSGASVRQGWLVQLQGAGATGWGEVAPLPGFSRETPEAAFRALQVLLPRLTSVPEASTFAEWAETVAPLLADAPASVRWGLELALASWQAARVEKRLDTWLASDPLPVISINALVPTNWQAHPECLATIRAAGYRTVKVKVSGHAPGEAARCVRQLRDMLGGEITLRVDANRAWTLREALAFAEAVADLEIAYIEEPLRDPEKLQEFVQRSPVPVALDETLAEQPGTPLHRWEGVAAVVLKPLLLGGLLSAWRRAEEARALGMAVVWSAAFETGIGTRGLLALAAASRSTEAAGLDPYRWLADDVVHPRLALQPEMPVGEALTGPWRPNPVVLETIDVAA</sequence>
<evidence type="ECO:0000259" key="6">
    <source>
        <dbReference type="SMART" id="SM00922"/>
    </source>
</evidence>
<dbReference type="EC" id="4.2.1.113" evidence="4 5"/>
<comment type="function">
    <text evidence="4">Converts 2-succinyl-6-hydroxy-2,4-cyclohexadiene-1-carboxylate (SHCHC) to 2-succinylbenzoate (OSB).</text>
</comment>
<dbReference type="SUPFAM" id="SSF51604">
    <property type="entry name" value="Enolase C-terminal domain-like"/>
    <property type="match status" value="1"/>
</dbReference>
<feature type="domain" description="Mandelate racemase/muconate lactonizing enzyme C-terminal" evidence="6">
    <location>
        <begin position="138"/>
        <end position="233"/>
    </location>
</feature>
<dbReference type="Gene3D" id="3.20.20.120">
    <property type="entry name" value="Enolase-like C-terminal domain"/>
    <property type="match status" value="1"/>
</dbReference>
<dbReference type="InterPro" id="IPR010196">
    <property type="entry name" value="OSB_synthase_MenC1"/>
</dbReference>
<dbReference type="Proteomes" id="UP000002221">
    <property type="component" value="Chromosome"/>
</dbReference>
<name>D0MFG0_RHOM4</name>
<reference evidence="7 8" key="1">
    <citation type="journal article" date="2009" name="Stand. Genomic Sci.">
        <title>Complete genome sequence of Rhodothermus marinus type strain (R-10).</title>
        <authorList>
            <person name="Nolan M."/>
            <person name="Tindall B.J."/>
            <person name="Pomrenke H."/>
            <person name="Lapidus A."/>
            <person name="Copeland A."/>
            <person name="Glavina Del Rio T."/>
            <person name="Lucas S."/>
            <person name="Chen F."/>
            <person name="Tice H."/>
            <person name="Cheng J.F."/>
            <person name="Saunders E."/>
            <person name="Han C."/>
            <person name="Bruce D."/>
            <person name="Goodwin L."/>
            <person name="Chain P."/>
            <person name="Pitluck S."/>
            <person name="Ovchinikova G."/>
            <person name="Pati A."/>
            <person name="Ivanova N."/>
            <person name="Mavromatis K."/>
            <person name="Chen A."/>
            <person name="Palaniappan K."/>
            <person name="Land M."/>
            <person name="Hauser L."/>
            <person name="Chang Y.J."/>
            <person name="Jeffries C.D."/>
            <person name="Brettin T."/>
            <person name="Goker M."/>
            <person name="Bristow J."/>
            <person name="Eisen J.A."/>
            <person name="Markowitz V."/>
            <person name="Hugenholtz P."/>
            <person name="Kyrpides N.C."/>
            <person name="Klenk H.P."/>
            <person name="Detter J.C."/>
        </authorList>
    </citation>
    <scope>NUCLEOTIDE SEQUENCE [LARGE SCALE GENOMIC DNA]</scope>
    <source>
        <strain evidence="8">ATCC 43812 / DSM 4252 / R-10</strain>
    </source>
</reference>
<comment type="cofactor">
    <cofactor evidence="4">
        <name>a divalent metal cation</name>
        <dbReference type="ChEBI" id="CHEBI:60240"/>
    </cofactor>
</comment>
<dbReference type="STRING" id="518766.Rmar_0587"/>
<dbReference type="GO" id="GO:0043748">
    <property type="term" value="F:O-succinylbenzoate synthase activity"/>
    <property type="evidence" value="ECO:0007669"/>
    <property type="project" value="UniProtKB-EC"/>
</dbReference>
<dbReference type="PANTHER" id="PTHR48073">
    <property type="entry name" value="O-SUCCINYLBENZOATE SYNTHASE-RELATED"/>
    <property type="match status" value="1"/>
</dbReference>
<dbReference type="OrthoDB" id="9766759at2"/>
<dbReference type="HAMAP" id="MF_00470">
    <property type="entry name" value="MenC_1"/>
    <property type="match status" value="1"/>
</dbReference>
<evidence type="ECO:0000313" key="7">
    <source>
        <dbReference type="EMBL" id="ACY47487.1"/>
    </source>
</evidence>
<dbReference type="UniPathway" id="UPA01057">
    <property type="reaction ID" value="UER00165"/>
</dbReference>
<keyword evidence="2 4" id="KW-0460">Magnesium</keyword>
<protein>
    <recommendedName>
        <fullName evidence="4 5">o-succinylbenzoate synthase</fullName>
        <shortName evidence="4">OSB synthase</shortName>
        <shortName evidence="4">OSBS</shortName>
        <ecNumber evidence="4 5">4.2.1.113</ecNumber>
    </recommendedName>
    <alternativeName>
        <fullName evidence="4">4-(2'-carboxyphenyl)-4-oxybutyric acid synthase</fullName>
    </alternativeName>
    <alternativeName>
        <fullName evidence="4">o-succinylbenzoic acid synthase</fullName>
    </alternativeName>
</protein>
<gene>
    <name evidence="4" type="primary">menC</name>
    <name evidence="7" type="ordered locus">Rmar_0587</name>
</gene>
<evidence type="ECO:0000256" key="2">
    <source>
        <dbReference type="ARBA" id="ARBA00022842"/>
    </source>
</evidence>
<dbReference type="InterPro" id="IPR036849">
    <property type="entry name" value="Enolase-like_C_sf"/>
</dbReference>
<feature type="binding site" evidence="4">
    <location>
        <position position="214"/>
    </location>
    <ligand>
        <name>Mg(2+)</name>
        <dbReference type="ChEBI" id="CHEBI:18420"/>
    </ligand>
</feature>
<feature type="active site" description="Proton acceptor" evidence="4">
    <location>
        <position position="260"/>
    </location>
</feature>
<accession>D0MFG0</accession>
<dbReference type="InterPro" id="IPR029065">
    <property type="entry name" value="Enolase_C-like"/>
</dbReference>
<dbReference type="SFLD" id="SFLDF00009">
    <property type="entry name" value="o-succinylbenzoate_synthase"/>
    <property type="match status" value="1"/>
</dbReference>
<evidence type="ECO:0000256" key="5">
    <source>
        <dbReference type="NCBIfam" id="TIGR01927"/>
    </source>
</evidence>
<dbReference type="KEGG" id="rmr:Rmar_0587"/>
<keyword evidence="4" id="KW-0474">Menaquinone biosynthesis</keyword>
<comment type="pathway">
    <text evidence="4">Quinol/quinone metabolism; menaquinone biosynthesis.</text>
</comment>
<dbReference type="InterPro" id="IPR041338">
    <property type="entry name" value="OSBS_N"/>
</dbReference>
<feature type="binding site" evidence="4">
    <location>
        <position position="188"/>
    </location>
    <ligand>
        <name>Mg(2+)</name>
        <dbReference type="ChEBI" id="CHEBI:18420"/>
    </ligand>
</feature>
<evidence type="ECO:0000256" key="4">
    <source>
        <dbReference type="HAMAP-Rule" id="MF_00470"/>
    </source>
</evidence>
<comment type="pathway">
    <text evidence="4">Quinol/quinone metabolism; 1,4-dihydroxy-2-naphthoate biosynthesis; 1,4-dihydroxy-2-naphthoate from chorismate: step 4/7.</text>
</comment>
<dbReference type="SFLD" id="SFLDS00001">
    <property type="entry name" value="Enolase"/>
    <property type="match status" value="1"/>
</dbReference>
<comment type="similarity">
    <text evidence="4">Belongs to the mandelate racemase/muconate lactonizing enzyme family. MenC type 1 subfamily.</text>
</comment>
<dbReference type="CDD" id="cd03320">
    <property type="entry name" value="OSBS"/>
    <property type="match status" value="1"/>
</dbReference>
<feature type="active site" description="Proton donor" evidence="4">
    <location>
        <position position="159"/>
    </location>
</feature>
<dbReference type="SUPFAM" id="SSF54826">
    <property type="entry name" value="Enolase N-terminal domain-like"/>
    <property type="match status" value="1"/>
</dbReference>
<evidence type="ECO:0000313" key="8">
    <source>
        <dbReference type="Proteomes" id="UP000002221"/>
    </source>
</evidence>
<dbReference type="HOGENOM" id="CLU_030273_0_1_10"/>
<dbReference type="NCBIfam" id="TIGR01927">
    <property type="entry name" value="menC_gam_Gplu"/>
    <property type="match status" value="1"/>
</dbReference>
<dbReference type="GO" id="GO:0000287">
    <property type="term" value="F:magnesium ion binding"/>
    <property type="evidence" value="ECO:0007669"/>
    <property type="project" value="UniProtKB-UniRule"/>
</dbReference>
<keyword evidence="8" id="KW-1185">Reference proteome</keyword>
<proteinExistence type="inferred from homology"/>
<dbReference type="GO" id="GO:0009234">
    <property type="term" value="P:menaquinone biosynthetic process"/>
    <property type="evidence" value="ECO:0007669"/>
    <property type="project" value="UniProtKB-UniRule"/>
</dbReference>
<evidence type="ECO:0000256" key="1">
    <source>
        <dbReference type="ARBA" id="ARBA00022723"/>
    </source>
</evidence>
<evidence type="ECO:0000256" key="3">
    <source>
        <dbReference type="ARBA" id="ARBA00023239"/>
    </source>
</evidence>
<feature type="binding site" evidence="4">
    <location>
        <position position="237"/>
    </location>
    <ligand>
        <name>Mg(2+)</name>
        <dbReference type="ChEBI" id="CHEBI:18420"/>
    </ligand>
</feature>
<dbReference type="PROSITE" id="PS00909">
    <property type="entry name" value="MR_MLE_2"/>
    <property type="match status" value="1"/>
</dbReference>
<dbReference type="InterPro" id="IPR018110">
    <property type="entry name" value="Mandel_Rmase/mucon_lact_enz_CS"/>
</dbReference>
<organism evidence="7 8">
    <name type="scientific">Rhodothermus marinus (strain ATCC 43812 / DSM 4252 / R-10)</name>
    <name type="common">Rhodothermus obamensis</name>
    <dbReference type="NCBI Taxonomy" id="518766"/>
    <lineage>
        <taxon>Bacteria</taxon>
        <taxon>Pseudomonadati</taxon>
        <taxon>Rhodothermota</taxon>
        <taxon>Rhodothermia</taxon>
        <taxon>Rhodothermales</taxon>
        <taxon>Rhodothermaceae</taxon>
        <taxon>Rhodothermus</taxon>
    </lineage>
</organism>
<keyword evidence="1 4" id="KW-0479">Metal-binding</keyword>
<dbReference type="eggNOG" id="COG1441">
    <property type="taxonomic scope" value="Bacteria"/>
</dbReference>
<dbReference type="SFLD" id="SFLDG00180">
    <property type="entry name" value="muconate_cycloisomerase"/>
    <property type="match status" value="1"/>
</dbReference>
<dbReference type="RefSeq" id="WP_012843099.1">
    <property type="nucleotide sequence ID" value="NC_013501.1"/>
</dbReference>
<dbReference type="EMBL" id="CP001807">
    <property type="protein sequence ID" value="ACY47487.1"/>
    <property type="molecule type" value="Genomic_DNA"/>
</dbReference>
<comment type="catalytic activity">
    <reaction evidence="4">
        <text>(1R,6R)-6-hydroxy-2-succinyl-cyclohexa-2,4-diene-1-carboxylate = 2-succinylbenzoate + H2O</text>
        <dbReference type="Rhea" id="RHEA:10196"/>
        <dbReference type="ChEBI" id="CHEBI:15377"/>
        <dbReference type="ChEBI" id="CHEBI:18325"/>
        <dbReference type="ChEBI" id="CHEBI:58689"/>
        <dbReference type="EC" id="4.2.1.113"/>
    </reaction>
</comment>
<dbReference type="SMART" id="SM00922">
    <property type="entry name" value="MR_MLE"/>
    <property type="match status" value="1"/>
</dbReference>
<dbReference type="InterPro" id="IPR029017">
    <property type="entry name" value="Enolase-like_N"/>
</dbReference>